<gene>
    <name evidence="2" type="ORF">CTA1_11855</name>
</gene>
<reference evidence="2 3" key="1">
    <citation type="journal article" date="2019" name="PLoS ONE">
        <title>Comparative genome analysis indicates high evolutionary potential of pathogenicity genes in Colletotrichum tanaceti.</title>
        <authorList>
            <person name="Lelwala R.V."/>
            <person name="Korhonen P.K."/>
            <person name="Young N.D."/>
            <person name="Scott J.B."/>
            <person name="Ades P.A."/>
            <person name="Gasser R.B."/>
            <person name="Taylor P.W.J."/>
        </authorList>
    </citation>
    <scope>NUCLEOTIDE SEQUENCE [LARGE SCALE GENOMIC DNA]</scope>
    <source>
        <strain evidence="2">BRIP57314</strain>
    </source>
</reference>
<dbReference type="STRING" id="1306861.A0A4U6X0D2"/>
<feature type="region of interest" description="Disordered" evidence="1">
    <location>
        <begin position="94"/>
        <end position="113"/>
    </location>
</feature>
<accession>A0A4U6X0D2</accession>
<dbReference type="AlphaFoldDB" id="A0A4U6X0D2"/>
<feature type="compositionally biased region" description="Basic residues" evidence="1">
    <location>
        <begin position="103"/>
        <end position="113"/>
    </location>
</feature>
<sequence>MAKALGVKTQKQGDATLLGPMPCSLSSAGMSLVFGFDGDAVKMSVPLSNLMVPDTGNWRRRSGSMPHAAERRLGGRLGQRAHEPRRAVLCRPCTPCTPSSTRPRTRSRWRGPR</sequence>
<evidence type="ECO:0000256" key="1">
    <source>
        <dbReference type="SAM" id="MobiDB-lite"/>
    </source>
</evidence>
<comment type="caution">
    <text evidence="2">The sequence shown here is derived from an EMBL/GenBank/DDBJ whole genome shotgun (WGS) entry which is preliminary data.</text>
</comment>
<dbReference type="EMBL" id="PJEX01000703">
    <property type="protein sequence ID" value="TKW48832.1"/>
    <property type="molecule type" value="Genomic_DNA"/>
</dbReference>
<organism evidence="2 3">
    <name type="scientific">Colletotrichum tanaceti</name>
    <dbReference type="NCBI Taxonomy" id="1306861"/>
    <lineage>
        <taxon>Eukaryota</taxon>
        <taxon>Fungi</taxon>
        <taxon>Dikarya</taxon>
        <taxon>Ascomycota</taxon>
        <taxon>Pezizomycotina</taxon>
        <taxon>Sordariomycetes</taxon>
        <taxon>Hypocreomycetidae</taxon>
        <taxon>Glomerellales</taxon>
        <taxon>Glomerellaceae</taxon>
        <taxon>Colletotrichum</taxon>
        <taxon>Colletotrichum destructivum species complex</taxon>
    </lineage>
</organism>
<proteinExistence type="predicted"/>
<dbReference type="Proteomes" id="UP000310108">
    <property type="component" value="Unassembled WGS sequence"/>
</dbReference>
<dbReference type="OrthoDB" id="771136at2759"/>
<keyword evidence="3" id="KW-1185">Reference proteome</keyword>
<evidence type="ECO:0000313" key="3">
    <source>
        <dbReference type="Proteomes" id="UP000310108"/>
    </source>
</evidence>
<name>A0A4U6X0D2_9PEZI</name>
<evidence type="ECO:0000313" key="2">
    <source>
        <dbReference type="EMBL" id="TKW48832.1"/>
    </source>
</evidence>
<protein>
    <submittedName>
        <fullName evidence="2">Uncharacterized protein</fullName>
    </submittedName>
</protein>
<feature type="region of interest" description="Disordered" evidence="1">
    <location>
        <begin position="58"/>
        <end position="80"/>
    </location>
</feature>